<dbReference type="EMBL" id="SAWZ01000001">
    <property type="protein sequence ID" value="RXR08551.1"/>
    <property type="molecule type" value="Genomic_DNA"/>
</dbReference>
<evidence type="ECO:0000313" key="3">
    <source>
        <dbReference type="Proteomes" id="UP000289784"/>
    </source>
</evidence>
<feature type="chain" id="PRO_5020350955" evidence="1">
    <location>
        <begin position="22"/>
        <end position="189"/>
    </location>
</feature>
<keyword evidence="3" id="KW-1185">Reference proteome</keyword>
<dbReference type="AlphaFoldDB" id="A0A4Q1K0J8"/>
<dbReference type="RefSeq" id="WP_129469442.1">
    <property type="nucleotide sequence ID" value="NZ_SAWZ01000001.1"/>
</dbReference>
<dbReference type="Proteomes" id="UP000289784">
    <property type="component" value="Unassembled WGS sequence"/>
</dbReference>
<gene>
    <name evidence="2" type="ORF">EPA99_01660</name>
</gene>
<evidence type="ECO:0000313" key="2">
    <source>
        <dbReference type="EMBL" id="RXR08551.1"/>
    </source>
</evidence>
<comment type="caution">
    <text evidence="2">The sequence shown here is derived from an EMBL/GenBank/DDBJ whole genome shotgun (WGS) entry which is preliminary data.</text>
</comment>
<name>A0A4Q1K0J8_9GAMM</name>
<dbReference type="InterPro" id="IPR006311">
    <property type="entry name" value="TAT_signal"/>
</dbReference>
<accession>A0A4Q1K0J8</accession>
<protein>
    <submittedName>
        <fullName evidence="2">Uncharacterized protein</fullName>
    </submittedName>
</protein>
<sequence length="189" mass="20160">MRIARRSLLLTAALAAPLAAAAPPAAGPDLAALIECRAEISDFLSAEPMAKDPAQAAALGWQPLPQKNMFMREFKLASPIRVFGHATDQIAFYSDNIMAIVDVPDPRPLARELQLETGIDTPDKAIFGKEVRSTQTFDEKTGATLIQSIILNVSNVGSHPGKTLVGCTYNLDTEGPEPPTPTAPTVDAR</sequence>
<dbReference type="OrthoDB" id="7186639at2"/>
<evidence type="ECO:0000256" key="1">
    <source>
        <dbReference type="SAM" id="SignalP"/>
    </source>
</evidence>
<feature type="signal peptide" evidence="1">
    <location>
        <begin position="1"/>
        <end position="21"/>
    </location>
</feature>
<proteinExistence type="predicted"/>
<organism evidence="2 3">
    <name type="scientific">Pseudoxanthomonas composti</name>
    <dbReference type="NCBI Taxonomy" id="2137479"/>
    <lineage>
        <taxon>Bacteria</taxon>
        <taxon>Pseudomonadati</taxon>
        <taxon>Pseudomonadota</taxon>
        <taxon>Gammaproteobacteria</taxon>
        <taxon>Lysobacterales</taxon>
        <taxon>Lysobacteraceae</taxon>
        <taxon>Pseudoxanthomonas</taxon>
    </lineage>
</organism>
<reference evidence="2 3" key="1">
    <citation type="submission" date="2019-01" db="EMBL/GenBank/DDBJ databases">
        <title>Pseudoxanthomonas composti sp. nov., isolated from compost.</title>
        <authorList>
            <person name="Yang G."/>
        </authorList>
    </citation>
    <scope>NUCLEOTIDE SEQUENCE [LARGE SCALE GENOMIC DNA]</scope>
    <source>
        <strain evidence="2 3">GSS15</strain>
    </source>
</reference>
<keyword evidence="1" id="KW-0732">Signal</keyword>
<dbReference type="PROSITE" id="PS51318">
    <property type="entry name" value="TAT"/>
    <property type="match status" value="1"/>
</dbReference>